<dbReference type="EMBL" id="CP159485">
    <property type="protein sequence ID" value="XCI29464.1"/>
    <property type="molecule type" value="Genomic_DNA"/>
</dbReference>
<reference evidence="2" key="2">
    <citation type="submission" date="2024-06" db="EMBL/GenBank/DDBJ databases">
        <authorList>
            <person name="Petrova K.O."/>
            <person name="Toshchakov S.V."/>
            <person name="Boltjanskaja Y.V."/>
            <person name="Kevbrin V.V."/>
        </authorList>
    </citation>
    <scope>NUCLEOTIDE SEQUENCE</scope>
    <source>
        <strain evidence="2">Z-710</strain>
    </source>
</reference>
<sequence>MKFIYKDTKNPNPSEVLQLYGDVKWSNYTDKPQSLFKGIKNSLEVITAWQDDKLVGLIRAVGDGESILYIQDILVLKDYKRNGIGTELVKRLLAKYPHIRQKVLLTDDSEETRGFYESLGFKAAMKGLISFVKFD</sequence>
<feature type="domain" description="N-acetyltransferase" evidence="1">
    <location>
        <begin position="6"/>
        <end position="135"/>
    </location>
</feature>
<gene>
    <name evidence="2" type="ORF">PRVXH_000785</name>
</gene>
<name>A0AAU8HVN8_9FIRM</name>
<dbReference type="InterPro" id="IPR000182">
    <property type="entry name" value="GNAT_dom"/>
</dbReference>
<dbReference type="InterPro" id="IPR053144">
    <property type="entry name" value="Acetyltransferase_Butenolide"/>
</dbReference>
<dbReference type="PANTHER" id="PTHR43233">
    <property type="entry name" value="FAMILY N-ACETYLTRANSFERASE, PUTATIVE (AFU_ORTHOLOGUE AFUA_6G03350)-RELATED"/>
    <property type="match status" value="1"/>
</dbReference>
<dbReference type="CDD" id="cd04301">
    <property type="entry name" value="NAT_SF"/>
    <property type="match status" value="1"/>
</dbReference>
<accession>A0AAU8HVN8</accession>
<dbReference type="PROSITE" id="PS51186">
    <property type="entry name" value="GNAT"/>
    <property type="match status" value="1"/>
</dbReference>
<dbReference type="GO" id="GO:0016747">
    <property type="term" value="F:acyltransferase activity, transferring groups other than amino-acyl groups"/>
    <property type="evidence" value="ECO:0007669"/>
    <property type="project" value="InterPro"/>
</dbReference>
<dbReference type="PANTHER" id="PTHR43233:SF1">
    <property type="entry name" value="FAMILY N-ACETYLTRANSFERASE, PUTATIVE (AFU_ORTHOLOGUE AFUA_6G03350)-RELATED"/>
    <property type="match status" value="1"/>
</dbReference>
<evidence type="ECO:0000259" key="1">
    <source>
        <dbReference type="PROSITE" id="PS51186"/>
    </source>
</evidence>
<dbReference type="Pfam" id="PF13673">
    <property type="entry name" value="Acetyltransf_10"/>
    <property type="match status" value="1"/>
</dbReference>
<dbReference type="SUPFAM" id="SSF55729">
    <property type="entry name" value="Acyl-CoA N-acyltransferases (Nat)"/>
    <property type="match status" value="1"/>
</dbReference>
<evidence type="ECO:0000313" key="2">
    <source>
        <dbReference type="EMBL" id="XCI29464.1"/>
    </source>
</evidence>
<dbReference type="RefSeq" id="WP_353894012.1">
    <property type="nucleotide sequence ID" value="NZ_CP159485.1"/>
</dbReference>
<reference evidence="2" key="1">
    <citation type="journal article" date="2018" name="Antonie Van Leeuwenhoek">
        <title>Proteinivorax hydrogeniformans sp. nov., an anaerobic, haloalkaliphilic bacterium fermenting proteinaceous compounds with high hydrogen production.</title>
        <authorList>
            <person name="Boltyanskaya Y."/>
            <person name="Detkova E."/>
            <person name="Pimenov N."/>
            <person name="Kevbrin V."/>
        </authorList>
    </citation>
    <scope>NUCLEOTIDE SEQUENCE</scope>
    <source>
        <strain evidence="2">Z-710</strain>
    </source>
</reference>
<proteinExistence type="predicted"/>
<dbReference type="Gene3D" id="3.40.630.30">
    <property type="match status" value="1"/>
</dbReference>
<organism evidence="2">
    <name type="scientific">Proteinivorax hydrogeniformans</name>
    <dbReference type="NCBI Taxonomy" id="1826727"/>
    <lineage>
        <taxon>Bacteria</taxon>
        <taxon>Bacillati</taxon>
        <taxon>Bacillota</taxon>
        <taxon>Clostridia</taxon>
        <taxon>Eubacteriales</taxon>
        <taxon>Proteinivoracaceae</taxon>
        <taxon>Proteinivorax</taxon>
    </lineage>
</organism>
<protein>
    <submittedName>
        <fullName evidence="2">GNAT family N-acetyltransferase</fullName>
    </submittedName>
</protein>
<dbReference type="AlphaFoldDB" id="A0AAU8HVN8"/>
<dbReference type="InterPro" id="IPR016181">
    <property type="entry name" value="Acyl_CoA_acyltransferase"/>
</dbReference>